<evidence type="ECO:0000256" key="2">
    <source>
        <dbReference type="ARBA" id="ARBA00022723"/>
    </source>
</evidence>
<dbReference type="RefSeq" id="WP_369765493.1">
    <property type="nucleotide sequence ID" value="NZ_CP165626.1"/>
</dbReference>
<reference evidence="7" key="1">
    <citation type="submission" date="2024-07" db="EMBL/GenBank/DDBJ databases">
        <authorList>
            <person name="Biller S.J."/>
        </authorList>
    </citation>
    <scope>NUCLEOTIDE SEQUENCE</scope>
    <source>
        <strain evidence="7">WC2416</strain>
    </source>
</reference>
<evidence type="ECO:0000259" key="6">
    <source>
        <dbReference type="PROSITE" id="PS51007"/>
    </source>
</evidence>
<evidence type="ECO:0000256" key="5">
    <source>
        <dbReference type="SAM" id="SignalP"/>
    </source>
</evidence>
<name>A0AB39W8N1_9FLAO</name>
<evidence type="ECO:0000256" key="3">
    <source>
        <dbReference type="ARBA" id="ARBA00023004"/>
    </source>
</evidence>
<keyword evidence="2 4" id="KW-0479">Metal-binding</keyword>
<gene>
    <name evidence="7" type="ORF">AB3G39_13885</name>
</gene>
<dbReference type="InterPro" id="IPR009056">
    <property type="entry name" value="Cyt_c-like_dom"/>
</dbReference>
<evidence type="ECO:0000256" key="1">
    <source>
        <dbReference type="ARBA" id="ARBA00022617"/>
    </source>
</evidence>
<organism evidence="7">
    <name type="scientific">Flavobacterium sp. WC2416</name>
    <dbReference type="NCBI Taxonomy" id="3234141"/>
    <lineage>
        <taxon>Bacteria</taxon>
        <taxon>Pseudomonadati</taxon>
        <taxon>Bacteroidota</taxon>
        <taxon>Flavobacteriia</taxon>
        <taxon>Flavobacteriales</taxon>
        <taxon>Flavobacteriaceae</taxon>
        <taxon>Flavobacterium</taxon>
    </lineage>
</organism>
<keyword evidence="5" id="KW-0732">Signal</keyword>
<dbReference type="Gene3D" id="1.10.760.10">
    <property type="entry name" value="Cytochrome c-like domain"/>
    <property type="match status" value="1"/>
</dbReference>
<feature type="signal peptide" evidence="5">
    <location>
        <begin position="1"/>
        <end position="23"/>
    </location>
</feature>
<feature type="domain" description="Cytochrome c" evidence="6">
    <location>
        <begin position="46"/>
        <end position="131"/>
    </location>
</feature>
<dbReference type="EMBL" id="CP165626">
    <property type="protein sequence ID" value="XDU98260.1"/>
    <property type="molecule type" value="Genomic_DNA"/>
</dbReference>
<dbReference type="GO" id="GO:0020037">
    <property type="term" value="F:heme binding"/>
    <property type="evidence" value="ECO:0007669"/>
    <property type="project" value="InterPro"/>
</dbReference>
<dbReference type="PANTHER" id="PTHR40394">
    <property type="entry name" value="LIPOPROTEIN-RELATED"/>
    <property type="match status" value="1"/>
</dbReference>
<keyword evidence="1 4" id="KW-0349">Heme</keyword>
<dbReference type="PROSITE" id="PS51007">
    <property type="entry name" value="CYTC"/>
    <property type="match status" value="1"/>
</dbReference>
<dbReference type="Pfam" id="PF13442">
    <property type="entry name" value="Cytochrome_CBB3"/>
    <property type="match status" value="1"/>
</dbReference>
<accession>A0AB39W8N1</accession>
<dbReference type="SUPFAM" id="SSF46626">
    <property type="entry name" value="Cytochrome c"/>
    <property type="match status" value="1"/>
</dbReference>
<sequence length="134" mass="15108">MKNKYLFLIVLTLILFQFDKINAQSQTWVAPKSAYDLINPFKGNEKATAEGKKLYNQMCVICHGIQGKGNGSAGVALSPKPSNFLTINVVNETDGAIFWKLTEGKSPMASYKDALSENQRWQLVNYIRYLEKNK</sequence>
<dbReference type="InterPro" id="IPR036909">
    <property type="entry name" value="Cyt_c-like_dom_sf"/>
</dbReference>
<proteinExistence type="predicted"/>
<dbReference type="GO" id="GO:0046872">
    <property type="term" value="F:metal ion binding"/>
    <property type="evidence" value="ECO:0007669"/>
    <property type="project" value="UniProtKB-KW"/>
</dbReference>
<keyword evidence="3 4" id="KW-0408">Iron</keyword>
<evidence type="ECO:0000313" key="7">
    <source>
        <dbReference type="EMBL" id="XDU98260.1"/>
    </source>
</evidence>
<evidence type="ECO:0000256" key="4">
    <source>
        <dbReference type="PROSITE-ProRule" id="PRU00433"/>
    </source>
</evidence>
<dbReference type="GO" id="GO:0009055">
    <property type="term" value="F:electron transfer activity"/>
    <property type="evidence" value="ECO:0007669"/>
    <property type="project" value="InterPro"/>
</dbReference>
<feature type="chain" id="PRO_5044236582" evidence="5">
    <location>
        <begin position="24"/>
        <end position="134"/>
    </location>
</feature>
<protein>
    <submittedName>
        <fullName evidence="7">Cytochrome c</fullName>
    </submittedName>
</protein>
<dbReference type="PANTHER" id="PTHR40394:SF2">
    <property type="entry name" value="QUINOL:CYTOCHROME C OXIDOREDUCTASE MEMBRANE PROTEIN"/>
    <property type="match status" value="1"/>
</dbReference>
<dbReference type="AlphaFoldDB" id="A0AB39W8N1"/>